<dbReference type="CDD" id="cd00051">
    <property type="entry name" value="EFh"/>
    <property type="match status" value="1"/>
</dbReference>
<evidence type="ECO:0000313" key="8">
    <source>
        <dbReference type="Proteomes" id="UP000250321"/>
    </source>
</evidence>
<protein>
    <recommendedName>
        <fullName evidence="6">EF-hand domain-containing protein</fullName>
    </recommendedName>
</protein>
<dbReference type="InterPro" id="IPR011992">
    <property type="entry name" value="EF-hand-dom_pair"/>
</dbReference>
<dbReference type="OrthoDB" id="1162621at2759"/>
<comment type="caution">
    <text evidence="7">The sequence shown here is derived from an EMBL/GenBank/DDBJ whole genome shotgun (WGS) entry which is preliminary data.</text>
</comment>
<sequence length="238" mass="27338">MEEIRQVALAYYHNFSEDEKYEAYQAFREIDSNGDGTITIDEYEENFGTDHRSRFREVDTNGDGKLDFEEFITLYYLVNSGMVLCDGHGCKVNFLKGLYFTCVDCFNYSKTNTFDLCTSCYRYRNFLHNHTNFLDNHVLMRCKAAYLQDQLSLITSEAICWSDDQAGESKSEPSSSDDQADESESDEEPSSPEPYAVKRSVSKRPSSSDDQADESESDEPSSPEPYAVRRSVSKRIWI</sequence>
<dbReference type="InterPro" id="IPR043145">
    <property type="entry name" value="Znf_ZZ_sf"/>
</dbReference>
<feature type="compositionally biased region" description="Acidic residues" evidence="5">
    <location>
        <begin position="178"/>
        <end position="190"/>
    </location>
</feature>
<dbReference type="SMART" id="SM00054">
    <property type="entry name" value="EFh"/>
    <property type="match status" value="2"/>
</dbReference>
<dbReference type="InterPro" id="IPR018247">
    <property type="entry name" value="EF_Hand_1_Ca_BS"/>
</dbReference>
<dbReference type="EMBL" id="PJQY01001972">
    <property type="protein sequence ID" value="PQP97584.1"/>
    <property type="molecule type" value="Genomic_DNA"/>
</dbReference>
<dbReference type="InterPro" id="IPR002048">
    <property type="entry name" value="EF_hand_dom"/>
</dbReference>
<reference evidence="7 8" key="1">
    <citation type="submission" date="2018-02" db="EMBL/GenBank/DDBJ databases">
        <title>Draft genome of wild Prunus yedoensis var. nudiflora.</title>
        <authorList>
            <person name="Baek S."/>
            <person name="Kim J.-H."/>
            <person name="Choi K."/>
            <person name="Kim G.-B."/>
            <person name="Cho A."/>
            <person name="Jang H."/>
            <person name="Shin C.-H."/>
            <person name="Yu H.-J."/>
            <person name="Mun J.-H."/>
        </authorList>
    </citation>
    <scope>NUCLEOTIDE SEQUENCE [LARGE SCALE GENOMIC DNA]</scope>
    <source>
        <strain evidence="8">cv. Jeju island</strain>
        <tissue evidence="7">Leaf</tissue>
    </source>
</reference>
<evidence type="ECO:0000256" key="2">
    <source>
        <dbReference type="ARBA" id="ARBA00022771"/>
    </source>
</evidence>
<dbReference type="Proteomes" id="UP000250321">
    <property type="component" value="Unassembled WGS sequence"/>
</dbReference>
<feature type="compositionally biased region" description="Acidic residues" evidence="5">
    <location>
        <begin position="210"/>
        <end position="221"/>
    </location>
</feature>
<proteinExistence type="predicted"/>
<dbReference type="SUPFAM" id="SSF47473">
    <property type="entry name" value="EF-hand"/>
    <property type="match status" value="1"/>
</dbReference>
<dbReference type="AlphaFoldDB" id="A0A314XRQ9"/>
<evidence type="ECO:0000256" key="1">
    <source>
        <dbReference type="ARBA" id="ARBA00022723"/>
    </source>
</evidence>
<evidence type="ECO:0000259" key="6">
    <source>
        <dbReference type="PROSITE" id="PS50222"/>
    </source>
</evidence>
<keyword evidence="1" id="KW-0479">Metal-binding</keyword>
<feature type="region of interest" description="Disordered" evidence="5">
    <location>
        <begin position="165"/>
        <end position="238"/>
    </location>
</feature>
<evidence type="ECO:0000256" key="4">
    <source>
        <dbReference type="ARBA" id="ARBA00022837"/>
    </source>
</evidence>
<organism evidence="7 8">
    <name type="scientific">Prunus yedoensis var. nudiflora</name>
    <dbReference type="NCBI Taxonomy" id="2094558"/>
    <lineage>
        <taxon>Eukaryota</taxon>
        <taxon>Viridiplantae</taxon>
        <taxon>Streptophyta</taxon>
        <taxon>Embryophyta</taxon>
        <taxon>Tracheophyta</taxon>
        <taxon>Spermatophyta</taxon>
        <taxon>Magnoliopsida</taxon>
        <taxon>eudicotyledons</taxon>
        <taxon>Gunneridae</taxon>
        <taxon>Pentapetalae</taxon>
        <taxon>rosids</taxon>
        <taxon>fabids</taxon>
        <taxon>Rosales</taxon>
        <taxon>Rosaceae</taxon>
        <taxon>Amygdaloideae</taxon>
        <taxon>Amygdaleae</taxon>
        <taxon>Prunus</taxon>
    </lineage>
</organism>
<dbReference type="STRING" id="2094558.A0A314XRQ9"/>
<accession>A0A314XRQ9</accession>
<dbReference type="Pfam" id="PF13499">
    <property type="entry name" value="EF-hand_7"/>
    <property type="match status" value="1"/>
</dbReference>
<dbReference type="Gene3D" id="1.10.238.10">
    <property type="entry name" value="EF-hand"/>
    <property type="match status" value="2"/>
</dbReference>
<keyword evidence="8" id="KW-1185">Reference proteome</keyword>
<dbReference type="PROSITE" id="PS50222">
    <property type="entry name" value="EF_HAND_2"/>
    <property type="match status" value="1"/>
</dbReference>
<dbReference type="Gene3D" id="3.30.60.90">
    <property type="match status" value="1"/>
</dbReference>
<keyword evidence="2" id="KW-0863">Zinc-finger</keyword>
<name>A0A314XRQ9_PRUYE</name>
<dbReference type="PROSITE" id="PS00018">
    <property type="entry name" value="EF_HAND_1"/>
    <property type="match status" value="1"/>
</dbReference>
<keyword evidence="4" id="KW-0106">Calcium</keyword>
<keyword evidence="3" id="KW-0862">Zinc</keyword>
<feature type="domain" description="EF-hand" evidence="6">
    <location>
        <begin position="46"/>
        <end position="81"/>
    </location>
</feature>
<evidence type="ECO:0000256" key="3">
    <source>
        <dbReference type="ARBA" id="ARBA00022833"/>
    </source>
</evidence>
<evidence type="ECO:0000313" key="7">
    <source>
        <dbReference type="EMBL" id="PQP97584.1"/>
    </source>
</evidence>
<evidence type="ECO:0000256" key="5">
    <source>
        <dbReference type="SAM" id="MobiDB-lite"/>
    </source>
</evidence>
<gene>
    <name evidence="7" type="ORF">Pyn_34899</name>
</gene>
<feature type="compositionally biased region" description="Low complexity" evidence="5">
    <location>
        <begin position="193"/>
        <end position="209"/>
    </location>
</feature>
<dbReference type="GO" id="GO:0008270">
    <property type="term" value="F:zinc ion binding"/>
    <property type="evidence" value="ECO:0007669"/>
    <property type="project" value="UniProtKB-KW"/>
</dbReference>
<dbReference type="GO" id="GO:0005509">
    <property type="term" value="F:calcium ion binding"/>
    <property type="evidence" value="ECO:0007669"/>
    <property type="project" value="InterPro"/>
</dbReference>